<dbReference type="PANTHER" id="PTHR44154">
    <property type="entry name" value="QUINONE OXIDOREDUCTASE"/>
    <property type="match status" value="1"/>
</dbReference>
<dbReference type="Pfam" id="PF08240">
    <property type="entry name" value="ADH_N"/>
    <property type="match status" value="1"/>
</dbReference>
<dbReference type="SUPFAM" id="SSF50129">
    <property type="entry name" value="GroES-like"/>
    <property type="match status" value="1"/>
</dbReference>
<dbReference type="InterPro" id="IPR051603">
    <property type="entry name" value="Zinc-ADH_QOR/CCCR"/>
</dbReference>
<organism evidence="3 4">
    <name type="scientific">Frondihabitans cladoniiphilus</name>
    <dbReference type="NCBI Taxonomy" id="715785"/>
    <lineage>
        <taxon>Bacteria</taxon>
        <taxon>Bacillati</taxon>
        <taxon>Actinomycetota</taxon>
        <taxon>Actinomycetes</taxon>
        <taxon>Micrococcales</taxon>
        <taxon>Microbacteriaceae</taxon>
        <taxon>Frondihabitans</taxon>
    </lineage>
</organism>
<dbReference type="InterPro" id="IPR011032">
    <property type="entry name" value="GroES-like_sf"/>
</dbReference>
<proteinExistence type="predicted"/>
<evidence type="ECO:0000259" key="2">
    <source>
        <dbReference type="SMART" id="SM00829"/>
    </source>
</evidence>
<sequence>MSEVESRVVRFHEVGEPLDVLREERTLIAEPGEGKIRIRVSATGLNPADWELCRGFMPGVLPRGIGFDVAGTVDALGDGVTDVAVGDLVFGASDFAVQPSAGAADFTIMSQWFAVPAGLDVVQAAVLPMVLQTAVWSLDLLEVQPGETVLIHGAGGMVGYAAVQVALRLGARVIATAGPTFAGDLEGFGAQVTPYGSGMVERVRGLADGPVQHVLDVSRPNTGAIADLIEIAGDPTHVVTISNHDEARSQGARVNVDELLAAGGYPSSAFLADYAALAARGEFTLPIAATFPLGEWRAAAELSLSGAPHGKVVLVP</sequence>
<evidence type="ECO:0000313" key="4">
    <source>
        <dbReference type="Proteomes" id="UP001501295"/>
    </source>
</evidence>
<protein>
    <submittedName>
        <fullName evidence="3">NADP-dependent oxidoreductase</fullName>
    </submittedName>
</protein>
<evidence type="ECO:0000313" key="3">
    <source>
        <dbReference type="EMBL" id="GAA4667829.1"/>
    </source>
</evidence>
<reference evidence="4" key="1">
    <citation type="journal article" date="2019" name="Int. J. Syst. Evol. Microbiol.">
        <title>The Global Catalogue of Microorganisms (GCM) 10K type strain sequencing project: providing services to taxonomists for standard genome sequencing and annotation.</title>
        <authorList>
            <consortium name="The Broad Institute Genomics Platform"/>
            <consortium name="The Broad Institute Genome Sequencing Center for Infectious Disease"/>
            <person name="Wu L."/>
            <person name="Ma J."/>
        </authorList>
    </citation>
    <scope>NUCLEOTIDE SEQUENCE [LARGE SCALE GENOMIC DNA]</scope>
    <source>
        <strain evidence="4">JCM 18956</strain>
    </source>
</reference>
<dbReference type="InterPro" id="IPR013154">
    <property type="entry name" value="ADH-like_N"/>
</dbReference>
<accession>A0ABP8VMH4</accession>
<dbReference type="InterPro" id="IPR020843">
    <property type="entry name" value="ER"/>
</dbReference>
<dbReference type="EMBL" id="BAABLM010000001">
    <property type="protein sequence ID" value="GAA4667829.1"/>
    <property type="molecule type" value="Genomic_DNA"/>
</dbReference>
<dbReference type="SUPFAM" id="SSF51735">
    <property type="entry name" value="NAD(P)-binding Rossmann-fold domains"/>
    <property type="match status" value="1"/>
</dbReference>
<dbReference type="Proteomes" id="UP001501295">
    <property type="component" value="Unassembled WGS sequence"/>
</dbReference>
<dbReference type="Gene3D" id="3.90.180.10">
    <property type="entry name" value="Medium-chain alcohol dehydrogenases, catalytic domain"/>
    <property type="match status" value="1"/>
</dbReference>
<name>A0ABP8VMH4_9MICO</name>
<comment type="caution">
    <text evidence="3">The sequence shown here is derived from an EMBL/GenBank/DDBJ whole genome shotgun (WGS) entry which is preliminary data.</text>
</comment>
<dbReference type="Pfam" id="PF13602">
    <property type="entry name" value="ADH_zinc_N_2"/>
    <property type="match status" value="1"/>
</dbReference>
<feature type="domain" description="Enoyl reductase (ER)" evidence="2">
    <location>
        <begin position="16"/>
        <end position="314"/>
    </location>
</feature>
<dbReference type="Gene3D" id="3.40.50.720">
    <property type="entry name" value="NAD(P)-binding Rossmann-like Domain"/>
    <property type="match status" value="1"/>
</dbReference>
<keyword evidence="1" id="KW-0521">NADP</keyword>
<dbReference type="SMART" id="SM00829">
    <property type="entry name" value="PKS_ER"/>
    <property type="match status" value="1"/>
</dbReference>
<dbReference type="RefSeq" id="WP_345373404.1">
    <property type="nucleotide sequence ID" value="NZ_BAABLM010000001.1"/>
</dbReference>
<dbReference type="CDD" id="cd05289">
    <property type="entry name" value="MDR_like_2"/>
    <property type="match status" value="1"/>
</dbReference>
<dbReference type="PANTHER" id="PTHR44154:SF1">
    <property type="entry name" value="QUINONE OXIDOREDUCTASE"/>
    <property type="match status" value="1"/>
</dbReference>
<gene>
    <name evidence="3" type="ORF">GCM10025780_07760</name>
</gene>
<keyword evidence="4" id="KW-1185">Reference proteome</keyword>
<evidence type="ECO:0000256" key="1">
    <source>
        <dbReference type="ARBA" id="ARBA00022857"/>
    </source>
</evidence>
<dbReference type="InterPro" id="IPR036291">
    <property type="entry name" value="NAD(P)-bd_dom_sf"/>
</dbReference>